<evidence type="ECO:0000256" key="12">
    <source>
        <dbReference type="ARBA" id="ARBA00022777"/>
    </source>
</evidence>
<keyword evidence="13 18" id="KW-0067">ATP-binding</keyword>
<dbReference type="SUPFAM" id="SSF49899">
    <property type="entry name" value="Concanavalin A-like lectins/glucanases"/>
    <property type="match status" value="1"/>
</dbReference>
<evidence type="ECO:0000256" key="1">
    <source>
        <dbReference type="ARBA" id="ARBA00004251"/>
    </source>
</evidence>
<dbReference type="Pfam" id="PF00069">
    <property type="entry name" value="Pkinase"/>
    <property type="match status" value="1"/>
</dbReference>
<dbReference type="InterPro" id="IPR050528">
    <property type="entry name" value="L-type_Lectin-RKs"/>
</dbReference>
<evidence type="ECO:0000256" key="11">
    <source>
        <dbReference type="ARBA" id="ARBA00022741"/>
    </source>
</evidence>
<keyword evidence="23" id="KW-1185">Reference proteome</keyword>
<reference evidence="23" key="1">
    <citation type="journal article" date="2025" name="Foods">
        <title>Unveiling the Microbial Signatures of Arabica Coffee Cherries: Insights into Ripeness Specific Diversity, Functional Traits, and Implications for Quality and Safety.</title>
        <authorList>
            <consortium name="RefSeq"/>
            <person name="Tenea G.N."/>
            <person name="Cifuentes V."/>
            <person name="Reyes P."/>
            <person name="Cevallos-Vallejos M."/>
        </authorList>
    </citation>
    <scope>NUCLEOTIDE SEQUENCE [LARGE SCALE GENOMIC DNA]</scope>
</reference>
<dbReference type="GO" id="GO:0002229">
    <property type="term" value="P:defense response to oomycetes"/>
    <property type="evidence" value="ECO:0007669"/>
    <property type="project" value="UniProtKB-ARBA"/>
</dbReference>
<evidence type="ECO:0000256" key="15">
    <source>
        <dbReference type="ARBA" id="ARBA00023136"/>
    </source>
</evidence>
<evidence type="ECO:0000256" key="7">
    <source>
        <dbReference type="ARBA" id="ARBA00022679"/>
    </source>
</evidence>
<dbReference type="GO" id="GO:0004674">
    <property type="term" value="F:protein serine/threonine kinase activity"/>
    <property type="evidence" value="ECO:0007669"/>
    <property type="project" value="UniProtKB-KW"/>
</dbReference>
<dbReference type="GO" id="GO:0005524">
    <property type="term" value="F:ATP binding"/>
    <property type="evidence" value="ECO:0007669"/>
    <property type="project" value="UniProtKB-UniRule"/>
</dbReference>
<evidence type="ECO:0000256" key="13">
    <source>
        <dbReference type="ARBA" id="ARBA00022840"/>
    </source>
</evidence>
<keyword evidence="16 24" id="KW-0675">Receptor</keyword>
<dbReference type="SMART" id="SM00220">
    <property type="entry name" value="S_TKc"/>
    <property type="match status" value="1"/>
</dbReference>
<dbReference type="Gene3D" id="2.60.120.200">
    <property type="match status" value="1"/>
</dbReference>
<keyword evidence="15 20" id="KW-0472">Membrane</keyword>
<proteinExistence type="inferred from homology"/>
<dbReference type="GO" id="GO:0030246">
    <property type="term" value="F:carbohydrate binding"/>
    <property type="evidence" value="ECO:0007669"/>
    <property type="project" value="UniProtKB-KW"/>
</dbReference>
<dbReference type="PROSITE" id="PS00307">
    <property type="entry name" value="LECTIN_LEGUME_BETA"/>
    <property type="match status" value="1"/>
</dbReference>
<dbReference type="FunFam" id="3.30.200.20:FF:000178">
    <property type="entry name" value="serine/threonine-protein kinase PBS1-like"/>
    <property type="match status" value="1"/>
</dbReference>
<dbReference type="EC" id="2.7.11.1" evidence="4"/>
<keyword evidence="12 24" id="KW-0418">Kinase</keyword>
<evidence type="ECO:0000313" key="24">
    <source>
        <dbReference type="RefSeq" id="XP_027081039.1"/>
    </source>
</evidence>
<evidence type="ECO:0000256" key="9">
    <source>
        <dbReference type="ARBA" id="ARBA00022729"/>
    </source>
</evidence>
<dbReference type="PROSITE" id="PS00108">
    <property type="entry name" value="PROTEIN_KINASE_ST"/>
    <property type="match status" value="1"/>
</dbReference>
<dbReference type="SUPFAM" id="SSF56112">
    <property type="entry name" value="Protein kinase-like (PK-like)"/>
    <property type="match status" value="1"/>
</dbReference>
<sequence>MSKFQSLTSMLKLLILGIILHHQQSFFLVQSFNFSFQSFVPGICDDSESRLICLGSVTATNGTLNLTPDESQQNPQQKNQIARVLFRYPVTAWPASFSTTFVLRILTNLTISGDGIAFVIAQDDKPSPPESFGSYIGILDPSTEGGILRQLAVELDTYKNEHEPDNNHVAIVTTSVQYPIASKSLNSTGVYLRSGKDITVEIDYDGWEKDLQVSVAYSGNPLVNVLSQNIVLEDTVPQSTYVGFTASTAYFFETHQILSWNFTYYNLSRKSLKHGVNRNKPRIALSIVVPTLVVSTLVFLYIARKRRNERHQSKKSDMEMLARNAANAPRLFTYKQLSKATRHFNKENLLGAGGFGCVYKGILLSDPPAIIAVKKINATSGQGEREYLAEICTIGRLRHKNLVQLQGWCHDKEQLFLVYEYMPNGSLDRYIGKVSLDWKTRYRILSGLASALLYLHEECGNPVVHRDVKPNNVMLDSEFNAHLGDFGLARLLQNDNFVNTMVAGTPGYLAPEVSYTGRATLESDVYSFGMVVLEVVCGRRSRGMMEENSLVDHVWTTHEKNELFMCVDPTLEGKFDGEEVRRTILVGLACLHPDRLHRPRMRKVVQIFMNPDEPLMKIADSRPTAVSLPLHSSHSDSTASEFSSNKAPAGGRGSMDSLPDEITVVFDD</sequence>
<keyword evidence="6" id="KW-0723">Serine/threonine-protein kinase</keyword>
<comment type="subcellular location">
    <subcellularLocation>
        <location evidence="1">Cell membrane</location>
        <topology evidence="1">Single-pass type I membrane protein</topology>
    </subcellularLocation>
</comment>
<comment type="similarity">
    <text evidence="3">In the C-terminal section; belongs to the protein kinase superfamily. Ser/Thr protein kinase family.</text>
</comment>
<keyword evidence="17" id="KW-0325">Glycoprotein</keyword>
<evidence type="ECO:0000256" key="18">
    <source>
        <dbReference type="PROSITE-ProRule" id="PRU10141"/>
    </source>
</evidence>
<evidence type="ECO:0000256" key="6">
    <source>
        <dbReference type="ARBA" id="ARBA00022527"/>
    </source>
</evidence>
<dbReference type="InterPro" id="IPR013320">
    <property type="entry name" value="ConA-like_dom_sf"/>
</dbReference>
<dbReference type="InterPro" id="IPR017441">
    <property type="entry name" value="Protein_kinase_ATP_BS"/>
</dbReference>
<dbReference type="OrthoDB" id="1925696at2759"/>
<dbReference type="InterPro" id="IPR001220">
    <property type="entry name" value="Legume_lectin_dom"/>
</dbReference>
<feature type="chain" id="PRO_5028280032" description="non-specific serine/threonine protein kinase" evidence="21">
    <location>
        <begin position="26"/>
        <end position="668"/>
    </location>
</feature>
<evidence type="ECO:0000256" key="20">
    <source>
        <dbReference type="SAM" id="Phobius"/>
    </source>
</evidence>
<evidence type="ECO:0000256" key="3">
    <source>
        <dbReference type="ARBA" id="ARBA00010217"/>
    </source>
</evidence>
<feature type="region of interest" description="Disordered" evidence="19">
    <location>
        <begin position="627"/>
        <end position="668"/>
    </location>
</feature>
<keyword evidence="11 18" id="KW-0547">Nucleotide-binding</keyword>
<feature type="binding site" evidence="18">
    <location>
        <position position="375"/>
    </location>
    <ligand>
        <name>ATP</name>
        <dbReference type="ChEBI" id="CHEBI:30616"/>
    </ligand>
</feature>
<dbReference type="PROSITE" id="PS00107">
    <property type="entry name" value="PROTEIN_KINASE_ATP"/>
    <property type="match status" value="1"/>
</dbReference>
<keyword evidence="5" id="KW-1003">Cell membrane</keyword>
<keyword evidence="8 20" id="KW-0812">Transmembrane</keyword>
<dbReference type="GO" id="GO:0005886">
    <property type="term" value="C:plasma membrane"/>
    <property type="evidence" value="ECO:0007669"/>
    <property type="project" value="UniProtKB-SubCell"/>
</dbReference>
<dbReference type="Pfam" id="PF00139">
    <property type="entry name" value="Lectin_legB"/>
    <property type="match status" value="1"/>
</dbReference>
<dbReference type="InterPro" id="IPR000719">
    <property type="entry name" value="Prot_kinase_dom"/>
</dbReference>
<dbReference type="AlphaFoldDB" id="A0A6P6TRE5"/>
<evidence type="ECO:0000256" key="14">
    <source>
        <dbReference type="ARBA" id="ARBA00022989"/>
    </source>
</evidence>
<comment type="similarity">
    <text evidence="2">In the N-terminal section; belongs to the leguminous lectin family.</text>
</comment>
<dbReference type="Gene3D" id="3.30.200.20">
    <property type="entry name" value="Phosphorylase Kinase, domain 1"/>
    <property type="match status" value="1"/>
</dbReference>
<dbReference type="Proteomes" id="UP001652660">
    <property type="component" value="Chromosome 8e"/>
</dbReference>
<dbReference type="InterPro" id="IPR008271">
    <property type="entry name" value="Ser/Thr_kinase_AS"/>
</dbReference>
<keyword evidence="7" id="KW-0808">Transferase</keyword>
<evidence type="ECO:0000256" key="2">
    <source>
        <dbReference type="ARBA" id="ARBA00008536"/>
    </source>
</evidence>
<feature type="transmembrane region" description="Helical" evidence="20">
    <location>
        <begin position="283"/>
        <end position="303"/>
    </location>
</feature>
<keyword evidence="10" id="KW-0430">Lectin</keyword>
<evidence type="ECO:0000259" key="22">
    <source>
        <dbReference type="PROSITE" id="PS50011"/>
    </source>
</evidence>
<evidence type="ECO:0000256" key="4">
    <source>
        <dbReference type="ARBA" id="ARBA00012513"/>
    </source>
</evidence>
<dbReference type="InterPro" id="IPR011009">
    <property type="entry name" value="Kinase-like_dom_sf"/>
</dbReference>
<dbReference type="GeneID" id="113703760"/>
<feature type="domain" description="Protein kinase" evidence="22">
    <location>
        <begin position="344"/>
        <end position="616"/>
    </location>
</feature>
<accession>A0A6P6TRE5</accession>
<dbReference type="PROSITE" id="PS50011">
    <property type="entry name" value="PROTEIN_KINASE_DOM"/>
    <property type="match status" value="1"/>
</dbReference>
<feature type="compositionally biased region" description="Polar residues" evidence="19">
    <location>
        <begin position="630"/>
        <end position="646"/>
    </location>
</feature>
<evidence type="ECO:0000256" key="8">
    <source>
        <dbReference type="ARBA" id="ARBA00022692"/>
    </source>
</evidence>
<keyword evidence="14 20" id="KW-1133">Transmembrane helix</keyword>
<dbReference type="PANTHER" id="PTHR27007">
    <property type="match status" value="1"/>
</dbReference>
<dbReference type="CDD" id="cd14066">
    <property type="entry name" value="STKc_IRAK"/>
    <property type="match status" value="1"/>
</dbReference>
<evidence type="ECO:0000313" key="23">
    <source>
        <dbReference type="Proteomes" id="UP001652660"/>
    </source>
</evidence>
<dbReference type="CDD" id="cd06899">
    <property type="entry name" value="lectin_legume_LecRK_Arcelin_ConA"/>
    <property type="match status" value="1"/>
</dbReference>
<dbReference type="RefSeq" id="XP_027081039.1">
    <property type="nucleotide sequence ID" value="XM_027225238.2"/>
</dbReference>
<gene>
    <name evidence="24" type="primary">LOC113703760</name>
</gene>
<feature type="signal peptide" evidence="21">
    <location>
        <begin position="1"/>
        <end position="25"/>
    </location>
</feature>
<name>A0A6P6TRE5_COFAR</name>
<protein>
    <recommendedName>
        <fullName evidence="4">non-specific serine/threonine protein kinase</fullName>
        <ecNumber evidence="4">2.7.11.1</ecNumber>
    </recommendedName>
</protein>
<evidence type="ECO:0000256" key="17">
    <source>
        <dbReference type="ARBA" id="ARBA00023180"/>
    </source>
</evidence>
<organism evidence="23 24">
    <name type="scientific">Coffea arabica</name>
    <name type="common">Arabian coffee</name>
    <dbReference type="NCBI Taxonomy" id="13443"/>
    <lineage>
        <taxon>Eukaryota</taxon>
        <taxon>Viridiplantae</taxon>
        <taxon>Streptophyta</taxon>
        <taxon>Embryophyta</taxon>
        <taxon>Tracheophyta</taxon>
        <taxon>Spermatophyta</taxon>
        <taxon>Magnoliopsida</taxon>
        <taxon>eudicotyledons</taxon>
        <taxon>Gunneridae</taxon>
        <taxon>Pentapetalae</taxon>
        <taxon>asterids</taxon>
        <taxon>lamiids</taxon>
        <taxon>Gentianales</taxon>
        <taxon>Rubiaceae</taxon>
        <taxon>Ixoroideae</taxon>
        <taxon>Gardenieae complex</taxon>
        <taxon>Bertiereae - Coffeeae clade</taxon>
        <taxon>Coffeeae</taxon>
        <taxon>Coffea</taxon>
    </lineage>
</organism>
<dbReference type="Gene3D" id="1.10.510.10">
    <property type="entry name" value="Transferase(Phosphotransferase) domain 1"/>
    <property type="match status" value="1"/>
</dbReference>
<reference evidence="24" key="2">
    <citation type="submission" date="2025-08" db="UniProtKB">
        <authorList>
            <consortium name="RefSeq"/>
        </authorList>
    </citation>
    <scope>IDENTIFICATION</scope>
    <source>
        <tissue evidence="24">Leaves</tissue>
    </source>
</reference>
<evidence type="ECO:0000256" key="19">
    <source>
        <dbReference type="SAM" id="MobiDB-lite"/>
    </source>
</evidence>
<dbReference type="FunFam" id="1.10.510.10:FF:000240">
    <property type="entry name" value="Lectin-domain containing receptor kinase A4.3"/>
    <property type="match status" value="1"/>
</dbReference>
<evidence type="ECO:0000256" key="21">
    <source>
        <dbReference type="SAM" id="SignalP"/>
    </source>
</evidence>
<evidence type="ECO:0000256" key="10">
    <source>
        <dbReference type="ARBA" id="ARBA00022734"/>
    </source>
</evidence>
<evidence type="ECO:0000256" key="5">
    <source>
        <dbReference type="ARBA" id="ARBA00022475"/>
    </source>
</evidence>
<dbReference type="InterPro" id="IPR019825">
    <property type="entry name" value="Lectin_legB_Mn/Ca_BS"/>
</dbReference>
<evidence type="ECO:0000256" key="16">
    <source>
        <dbReference type="ARBA" id="ARBA00023170"/>
    </source>
</evidence>
<keyword evidence="9 21" id="KW-0732">Signal</keyword>